<feature type="domain" description="HTH marR-type" evidence="1">
    <location>
        <begin position="11"/>
        <end position="144"/>
    </location>
</feature>
<protein>
    <submittedName>
        <fullName evidence="2">MarR family winged helix-turn-helix transcriptional regulator</fullName>
    </submittedName>
</protein>
<organism evidence="2 3">
    <name type="scientific">Sphingomonas canadensis</name>
    <dbReference type="NCBI Taxonomy" id="1219257"/>
    <lineage>
        <taxon>Bacteria</taxon>
        <taxon>Pseudomonadati</taxon>
        <taxon>Pseudomonadota</taxon>
        <taxon>Alphaproteobacteria</taxon>
        <taxon>Sphingomonadales</taxon>
        <taxon>Sphingomonadaceae</taxon>
        <taxon>Sphingomonas</taxon>
    </lineage>
</organism>
<proteinExistence type="predicted"/>
<sequence>MFDPSIDYGLLPSLTGYALRRASILDFSGFGESVGDRGITPLRYSMLELVGANPGLSQVELAEIMGLSRPAATLMIDFWQARECIARHANEADRRSYGIHLTDAGRQALATLQQLVREHDSRLTSSLSGDELRQLRLLLDRLNHPASRRPRTKN</sequence>
<dbReference type="InterPro" id="IPR036390">
    <property type="entry name" value="WH_DNA-bd_sf"/>
</dbReference>
<dbReference type="SMART" id="SM00347">
    <property type="entry name" value="HTH_MARR"/>
    <property type="match status" value="1"/>
</dbReference>
<dbReference type="Pfam" id="PF12802">
    <property type="entry name" value="MarR_2"/>
    <property type="match status" value="1"/>
</dbReference>
<gene>
    <name evidence="2" type="ORF">ACFQ1E_03295</name>
</gene>
<evidence type="ECO:0000313" key="2">
    <source>
        <dbReference type="EMBL" id="MFD0945359.1"/>
    </source>
</evidence>
<dbReference type="InterPro" id="IPR000835">
    <property type="entry name" value="HTH_MarR-typ"/>
</dbReference>
<dbReference type="InterPro" id="IPR036388">
    <property type="entry name" value="WH-like_DNA-bd_sf"/>
</dbReference>
<evidence type="ECO:0000259" key="1">
    <source>
        <dbReference type="PROSITE" id="PS50995"/>
    </source>
</evidence>
<evidence type="ECO:0000313" key="3">
    <source>
        <dbReference type="Proteomes" id="UP001596977"/>
    </source>
</evidence>
<dbReference type="EMBL" id="JBHTJG010000001">
    <property type="protein sequence ID" value="MFD0945359.1"/>
    <property type="molecule type" value="Genomic_DNA"/>
</dbReference>
<reference evidence="3" key="1">
    <citation type="journal article" date="2019" name="Int. J. Syst. Evol. Microbiol.">
        <title>The Global Catalogue of Microorganisms (GCM) 10K type strain sequencing project: providing services to taxonomists for standard genome sequencing and annotation.</title>
        <authorList>
            <consortium name="The Broad Institute Genomics Platform"/>
            <consortium name="The Broad Institute Genome Sequencing Center for Infectious Disease"/>
            <person name="Wu L."/>
            <person name="Ma J."/>
        </authorList>
    </citation>
    <scope>NUCLEOTIDE SEQUENCE [LARGE SCALE GENOMIC DNA]</scope>
    <source>
        <strain evidence="3">CCUG 62982</strain>
    </source>
</reference>
<dbReference type="PRINTS" id="PR00598">
    <property type="entry name" value="HTHMARR"/>
</dbReference>
<name>A0ABW3H2H0_9SPHN</name>
<dbReference type="RefSeq" id="WP_264942397.1">
    <property type="nucleotide sequence ID" value="NZ_JAPDRA010000001.1"/>
</dbReference>
<keyword evidence="3" id="KW-1185">Reference proteome</keyword>
<dbReference type="PANTHER" id="PTHR33164">
    <property type="entry name" value="TRANSCRIPTIONAL REGULATOR, MARR FAMILY"/>
    <property type="match status" value="1"/>
</dbReference>
<comment type="caution">
    <text evidence="2">The sequence shown here is derived from an EMBL/GenBank/DDBJ whole genome shotgun (WGS) entry which is preliminary data.</text>
</comment>
<dbReference type="SUPFAM" id="SSF46785">
    <property type="entry name" value="Winged helix' DNA-binding domain"/>
    <property type="match status" value="1"/>
</dbReference>
<dbReference type="Gene3D" id="1.10.10.10">
    <property type="entry name" value="Winged helix-like DNA-binding domain superfamily/Winged helix DNA-binding domain"/>
    <property type="match status" value="1"/>
</dbReference>
<dbReference type="PANTHER" id="PTHR33164:SF89">
    <property type="entry name" value="MARR FAMILY REGULATORY PROTEIN"/>
    <property type="match status" value="1"/>
</dbReference>
<dbReference type="InterPro" id="IPR039422">
    <property type="entry name" value="MarR/SlyA-like"/>
</dbReference>
<dbReference type="PROSITE" id="PS50995">
    <property type="entry name" value="HTH_MARR_2"/>
    <property type="match status" value="1"/>
</dbReference>
<accession>A0ABW3H2H0</accession>
<dbReference type="Proteomes" id="UP001596977">
    <property type="component" value="Unassembled WGS sequence"/>
</dbReference>